<keyword evidence="2" id="KW-0472">Membrane</keyword>
<feature type="region of interest" description="Disordered" evidence="1">
    <location>
        <begin position="336"/>
        <end position="378"/>
    </location>
</feature>
<dbReference type="Proteomes" id="UP001444661">
    <property type="component" value="Unassembled WGS sequence"/>
</dbReference>
<feature type="compositionally biased region" description="Polar residues" evidence="1">
    <location>
        <begin position="259"/>
        <end position="271"/>
    </location>
</feature>
<evidence type="ECO:0000313" key="3">
    <source>
        <dbReference type="EMBL" id="KAK8043325.1"/>
    </source>
</evidence>
<feature type="transmembrane region" description="Helical" evidence="2">
    <location>
        <begin position="523"/>
        <end position="544"/>
    </location>
</feature>
<organism evidence="3 4">
    <name type="scientific">Apiospora rasikravindrae</name>
    <dbReference type="NCBI Taxonomy" id="990691"/>
    <lineage>
        <taxon>Eukaryota</taxon>
        <taxon>Fungi</taxon>
        <taxon>Dikarya</taxon>
        <taxon>Ascomycota</taxon>
        <taxon>Pezizomycotina</taxon>
        <taxon>Sordariomycetes</taxon>
        <taxon>Xylariomycetidae</taxon>
        <taxon>Amphisphaeriales</taxon>
        <taxon>Apiosporaceae</taxon>
        <taxon>Apiospora</taxon>
    </lineage>
</organism>
<comment type="caution">
    <text evidence="3">The sequence shown here is derived from an EMBL/GenBank/DDBJ whole genome shotgun (WGS) entry which is preliminary data.</text>
</comment>
<feature type="region of interest" description="Disordered" evidence="1">
    <location>
        <begin position="240"/>
        <end position="272"/>
    </location>
</feature>
<sequence>MRLEQATNWDFSRYATDDFHPMFRFLLALCEAYRDHGEWALVRARFYILRADKERLYGDKAGYNTTMKKIANILREHAKYRAERLGFYREELPSDPVDYETNESSHKGDEDDDETKTPGKWWTGFKVPSKGLRSRPIGQTAAQILTALKAAKASIAETRKAREAFGEALERFSLRHQEALEHVPTVSERWRQMDEEAALVENTSLGIEIPAYWPLKELLSPILEISDDADTRVQEQLHLGDDNDLTPVFQAASGPPSPTSAGDSPSDTSPEASIRYKEAGTNLAKALQSASETSLARSVASSPTFSGTSPDSQFTDIEDGPAAIVQAASEAVLPTSAYTSPTVPGSELGGNPAVARRDTSDTPLPGSWDGSTTNPITDADIQFTGIDSKSSSVVISEASLPSSAGGSPTTKTPGPEAGILFTDVDPEPIAALQTDSESRSDPVPDIKATSETSLTGSAGGSPTDPRTNYTKILVIGAGDRCKVVAEHASENFKASLSKAQRLVEPHLRKFLARLESGDAAVQYVLIVCAAGFLILAILLVDVLVRGAPGSSIEESIASVTESVTSTWKSVTSTRQSVPSTVESVISTGDSVTFTGESIASATAKALENWFQVRVVSPYSEIQEFVRKLPSTRQGDNGAQSTTGRLLNTTDMEWEDSSGSYLVTQFTQLAEMST</sequence>
<feature type="region of interest" description="Disordered" evidence="1">
    <location>
        <begin position="397"/>
        <end position="421"/>
    </location>
</feature>
<keyword evidence="2" id="KW-0812">Transmembrane</keyword>
<name>A0ABR1TBH5_9PEZI</name>
<feature type="region of interest" description="Disordered" evidence="1">
    <location>
        <begin position="94"/>
        <end position="122"/>
    </location>
</feature>
<proteinExistence type="predicted"/>
<evidence type="ECO:0000313" key="4">
    <source>
        <dbReference type="Proteomes" id="UP001444661"/>
    </source>
</evidence>
<keyword evidence="2" id="KW-1133">Transmembrane helix</keyword>
<keyword evidence="4" id="KW-1185">Reference proteome</keyword>
<protein>
    <submittedName>
        <fullName evidence="3">Uncharacterized protein</fullName>
    </submittedName>
</protein>
<evidence type="ECO:0000256" key="1">
    <source>
        <dbReference type="SAM" id="MobiDB-lite"/>
    </source>
</evidence>
<feature type="region of interest" description="Disordered" evidence="1">
    <location>
        <begin position="433"/>
        <end position="465"/>
    </location>
</feature>
<accession>A0ABR1TBH5</accession>
<evidence type="ECO:0000256" key="2">
    <source>
        <dbReference type="SAM" id="Phobius"/>
    </source>
</evidence>
<dbReference type="EMBL" id="JAQQWK010000004">
    <property type="protein sequence ID" value="KAK8043325.1"/>
    <property type="molecule type" value="Genomic_DNA"/>
</dbReference>
<gene>
    <name evidence="3" type="ORF">PG993_005755</name>
</gene>
<reference evidence="3 4" key="1">
    <citation type="submission" date="2023-01" db="EMBL/GenBank/DDBJ databases">
        <title>Analysis of 21 Apiospora genomes using comparative genomics revels a genus with tremendous synthesis potential of carbohydrate active enzymes and secondary metabolites.</title>
        <authorList>
            <person name="Sorensen T."/>
        </authorList>
    </citation>
    <scope>NUCLEOTIDE SEQUENCE [LARGE SCALE GENOMIC DNA]</scope>
    <source>
        <strain evidence="3 4">CBS 33761</strain>
    </source>
</reference>